<organism evidence="2 3">
    <name type="scientific">Heracleum sosnowskyi</name>
    <dbReference type="NCBI Taxonomy" id="360622"/>
    <lineage>
        <taxon>Eukaryota</taxon>
        <taxon>Viridiplantae</taxon>
        <taxon>Streptophyta</taxon>
        <taxon>Embryophyta</taxon>
        <taxon>Tracheophyta</taxon>
        <taxon>Spermatophyta</taxon>
        <taxon>Magnoliopsida</taxon>
        <taxon>eudicotyledons</taxon>
        <taxon>Gunneridae</taxon>
        <taxon>Pentapetalae</taxon>
        <taxon>asterids</taxon>
        <taxon>campanulids</taxon>
        <taxon>Apiales</taxon>
        <taxon>Apiaceae</taxon>
        <taxon>Apioideae</taxon>
        <taxon>apioid superclade</taxon>
        <taxon>Tordylieae</taxon>
        <taxon>Tordyliinae</taxon>
        <taxon>Heracleum</taxon>
    </lineage>
</organism>
<evidence type="ECO:0000313" key="3">
    <source>
        <dbReference type="Proteomes" id="UP001237642"/>
    </source>
</evidence>
<dbReference type="PANTHER" id="PTHR33401">
    <property type="entry name" value="LIGHT-HARVESTING COMPLEX-LIKE PROTEIN OHP2, CHLOROPLASTIC"/>
    <property type="match status" value="1"/>
</dbReference>
<keyword evidence="3" id="KW-1185">Reference proteome</keyword>
<reference evidence="2" key="2">
    <citation type="submission" date="2023-05" db="EMBL/GenBank/DDBJ databases">
        <authorList>
            <person name="Schelkunov M.I."/>
        </authorList>
    </citation>
    <scope>NUCLEOTIDE SEQUENCE</scope>
    <source>
        <strain evidence="2">Hsosn_3</strain>
        <tissue evidence="2">Leaf</tissue>
    </source>
</reference>
<protein>
    <submittedName>
        <fullName evidence="2">Uncharacterized protein</fullName>
    </submittedName>
</protein>
<comment type="caution">
    <text evidence="2">The sequence shown here is derived from an EMBL/GenBank/DDBJ whole genome shotgun (WGS) entry which is preliminary data.</text>
</comment>
<name>A0AAD8MKP5_9APIA</name>
<dbReference type="PANTHER" id="PTHR33401:SF2">
    <property type="entry name" value="OS03G0138400 PROTEIN"/>
    <property type="match status" value="1"/>
</dbReference>
<dbReference type="AlphaFoldDB" id="A0AAD8MKP5"/>
<evidence type="ECO:0000256" key="1">
    <source>
        <dbReference type="SAM" id="MobiDB-lite"/>
    </source>
</evidence>
<gene>
    <name evidence="2" type="ORF">POM88_026484</name>
</gene>
<dbReference type="EMBL" id="JAUIZM010000006">
    <property type="protein sequence ID" value="KAK1379740.1"/>
    <property type="molecule type" value="Genomic_DNA"/>
</dbReference>
<proteinExistence type="predicted"/>
<accession>A0AAD8MKP5</accession>
<feature type="region of interest" description="Disordered" evidence="1">
    <location>
        <begin position="26"/>
        <end position="103"/>
    </location>
</feature>
<reference evidence="2" key="1">
    <citation type="submission" date="2023-02" db="EMBL/GenBank/DDBJ databases">
        <title>Genome of toxic invasive species Heracleum sosnowskyi carries increased number of genes despite the absence of recent whole-genome duplications.</title>
        <authorList>
            <person name="Schelkunov M."/>
            <person name="Shtratnikova V."/>
            <person name="Makarenko M."/>
            <person name="Klepikova A."/>
            <person name="Omelchenko D."/>
            <person name="Novikova G."/>
            <person name="Obukhova E."/>
            <person name="Bogdanov V."/>
            <person name="Penin A."/>
            <person name="Logacheva M."/>
        </authorList>
    </citation>
    <scope>NUCLEOTIDE SEQUENCE</scope>
    <source>
        <strain evidence="2">Hsosn_3</strain>
        <tissue evidence="2">Leaf</tissue>
    </source>
</reference>
<sequence length="103" mass="11577">MDCNGKDYDSDKSDVKINALSDVDSKTTSLLSGDRKDEEEDETTTLLVPPRRGGLSRKVEKSQRKVMWNDNNGNKLAQVLEYQPSDVSDSDEEESDSCLCRIM</sequence>
<dbReference type="Proteomes" id="UP001237642">
    <property type="component" value="Unassembled WGS sequence"/>
</dbReference>
<evidence type="ECO:0000313" key="2">
    <source>
        <dbReference type="EMBL" id="KAK1379740.1"/>
    </source>
</evidence>